<evidence type="ECO:0000313" key="2">
    <source>
        <dbReference type="EMBL" id="MBB4077491.1"/>
    </source>
</evidence>
<keyword evidence="3" id="KW-1185">Reference proteome</keyword>
<keyword evidence="2" id="KW-0378">Hydrolase</keyword>
<keyword evidence="2" id="KW-0255">Endonuclease</keyword>
<evidence type="ECO:0000259" key="1">
    <source>
        <dbReference type="Pfam" id="PF05685"/>
    </source>
</evidence>
<accession>A0A840DWW0</accession>
<proteinExistence type="predicted"/>
<dbReference type="InterPro" id="IPR011335">
    <property type="entry name" value="Restrct_endonuc-II-like"/>
</dbReference>
<organism evidence="2 3">
    <name type="scientific">Neolewinella aquimaris</name>
    <dbReference type="NCBI Taxonomy" id="1835722"/>
    <lineage>
        <taxon>Bacteria</taxon>
        <taxon>Pseudomonadati</taxon>
        <taxon>Bacteroidota</taxon>
        <taxon>Saprospiria</taxon>
        <taxon>Saprospirales</taxon>
        <taxon>Lewinellaceae</taxon>
        <taxon>Neolewinella</taxon>
    </lineage>
</organism>
<dbReference type="AlphaFoldDB" id="A0A840DWW0"/>
<dbReference type="EMBL" id="JACIFF010000001">
    <property type="protein sequence ID" value="MBB4077491.1"/>
    <property type="molecule type" value="Genomic_DNA"/>
</dbReference>
<dbReference type="PANTHER" id="PTHR36558">
    <property type="entry name" value="GLR1098 PROTEIN"/>
    <property type="match status" value="1"/>
</dbReference>
<protein>
    <submittedName>
        <fullName evidence="2">Uma2 family endonuclease</fullName>
    </submittedName>
</protein>
<dbReference type="CDD" id="cd06260">
    <property type="entry name" value="DUF820-like"/>
    <property type="match status" value="1"/>
</dbReference>
<gene>
    <name evidence="2" type="ORF">GGR28_000092</name>
</gene>
<reference evidence="2 3" key="1">
    <citation type="submission" date="2020-08" db="EMBL/GenBank/DDBJ databases">
        <title>Genomic Encyclopedia of Type Strains, Phase IV (KMG-IV): sequencing the most valuable type-strain genomes for metagenomic binning, comparative biology and taxonomic classification.</title>
        <authorList>
            <person name="Goeker M."/>
        </authorList>
    </citation>
    <scope>NUCLEOTIDE SEQUENCE [LARGE SCALE GENOMIC DNA]</scope>
    <source>
        <strain evidence="2 3">DSM 105137</strain>
    </source>
</reference>
<dbReference type="Proteomes" id="UP000576209">
    <property type="component" value="Unassembled WGS sequence"/>
</dbReference>
<dbReference type="SUPFAM" id="SSF52980">
    <property type="entry name" value="Restriction endonuclease-like"/>
    <property type="match status" value="1"/>
</dbReference>
<dbReference type="PANTHER" id="PTHR36558:SF1">
    <property type="entry name" value="RESTRICTION ENDONUCLEASE DOMAIN-CONTAINING PROTEIN-RELATED"/>
    <property type="match status" value="1"/>
</dbReference>
<feature type="domain" description="Putative restriction endonuclease" evidence="1">
    <location>
        <begin position="13"/>
        <end position="165"/>
    </location>
</feature>
<keyword evidence="2" id="KW-0540">Nuclease</keyword>
<dbReference type="InterPro" id="IPR012296">
    <property type="entry name" value="Nuclease_put_TT1808"/>
</dbReference>
<sequence length="203" mass="22457">MMAVAHITKLPITEYLAFEQQGEVRYEYHEGEVFAMAGGTIQHSIICANCAGLLRSEIVAGGKKCIAFNSEVKVEINEGSRYVYPDAAVVCGKVNESDTITGAVRNPRVIVEVISASSADYDRGSKMRYYLSLPTVREILLIDQDKIHVTLYRRYEESNLGSFHYADGLEESITLASLGVSLPLSELYRDVQIDAPQKESNKG</sequence>
<name>A0A840DWW0_9BACT</name>
<comment type="caution">
    <text evidence="2">The sequence shown here is derived from an EMBL/GenBank/DDBJ whole genome shotgun (WGS) entry which is preliminary data.</text>
</comment>
<dbReference type="GO" id="GO:0004519">
    <property type="term" value="F:endonuclease activity"/>
    <property type="evidence" value="ECO:0007669"/>
    <property type="project" value="UniProtKB-KW"/>
</dbReference>
<dbReference type="InterPro" id="IPR008538">
    <property type="entry name" value="Uma2"/>
</dbReference>
<dbReference type="Pfam" id="PF05685">
    <property type="entry name" value="Uma2"/>
    <property type="match status" value="1"/>
</dbReference>
<evidence type="ECO:0000313" key="3">
    <source>
        <dbReference type="Proteomes" id="UP000576209"/>
    </source>
</evidence>
<dbReference type="Gene3D" id="3.90.1570.10">
    <property type="entry name" value="tt1808, chain A"/>
    <property type="match status" value="1"/>
</dbReference>